<keyword evidence="2" id="KW-1185">Reference proteome</keyword>
<dbReference type="Proteomes" id="UP000002421">
    <property type="component" value="Segment"/>
</dbReference>
<sequence>MHNALEIFRGTQSRAVVDAILAVDTHLAEITRQEPGSVDYDTRQIVRLPVALNQSERTSMQYQMEAAGWVAIVFGPNTVSFLFPTTWRHTC</sequence>
<dbReference type="KEGG" id="vg:6372350"/>
<dbReference type="RefSeq" id="YP_001956744.1">
    <property type="nucleotide sequence ID" value="NC_010821.1"/>
</dbReference>
<dbReference type="EMBL" id="EU197055">
    <property type="protein sequence ID" value="ABY62852.1"/>
    <property type="molecule type" value="Genomic_DNA"/>
</dbReference>
<gene>
    <name evidence="1" type="ORF">201phi2-1p018</name>
</gene>
<evidence type="ECO:0000313" key="2">
    <source>
        <dbReference type="Proteomes" id="UP000002421"/>
    </source>
</evidence>
<evidence type="ECO:0000313" key="1">
    <source>
        <dbReference type="EMBL" id="ABY62852.1"/>
    </source>
</evidence>
<organismHost>
    <name type="scientific">Pseudomonas chlororaphis</name>
    <dbReference type="NCBI Taxonomy" id="587753"/>
</organismHost>
<protein>
    <submittedName>
        <fullName evidence="1">Uncharacterized protein</fullName>
    </submittedName>
</protein>
<proteinExistence type="predicted"/>
<reference evidence="1 2" key="1">
    <citation type="journal article" date="2008" name="Virology">
        <title>Characterization of Pseudomonas chlororaphis myovirus 201varphi2-1 via genomic sequencing, mass spectrometry, and electron microscopy.</title>
        <authorList>
            <person name="Thomas J.A."/>
            <person name="Rolando M.R."/>
            <person name="Carroll C.A."/>
            <person name="Shen P.S."/>
            <person name="Belnap D.M."/>
            <person name="Weintraub S.T."/>
            <person name="Serwer P."/>
            <person name="Hardies S.C."/>
        </authorList>
    </citation>
    <scope>NUCLEOTIDE SEQUENCE</scope>
</reference>
<accession>B3FJZ4</accession>
<organism evidence="1 2">
    <name type="scientific">Pseudomonas phage 201phi2-1</name>
    <name type="common">Pseudomonas chlororaphis phage 201phi2-1</name>
    <dbReference type="NCBI Taxonomy" id="198110"/>
    <lineage>
        <taxon>Viruses</taxon>
        <taxon>Duplodnaviria</taxon>
        <taxon>Heunggongvirae</taxon>
        <taxon>Uroviricota</taxon>
        <taxon>Caudoviricetes</taxon>
        <taxon>Chimalliviridae</taxon>
        <taxon>Serwervirus</taxon>
        <taxon>Serwervirus 201phi21</taxon>
    </lineage>
</organism>
<name>B3FJZ4_BP201</name>